<evidence type="ECO:0000313" key="1">
    <source>
        <dbReference type="EMBL" id="KAA5248841.1"/>
    </source>
</evidence>
<evidence type="ECO:0000313" key="2">
    <source>
        <dbReference type="EMBL" id="KAA5250327.1"/>
    </source>
</evidence>
<proteinExistence type="predicted"/>
<dbReference type="EMBL" id="VWAG01000151">
    <property type="protein sequence ID" value="KAA5248841.1"/>
    <property type="molecule type" value="Genomic_DNA"/>
</dbReference>
<keyword evidence="3" id="KW-1185">Reference proteome</keyword>
<dbReference type="AlphaFoldDB" id="A0AB34BGT5"/>
<dbReference type="GO" id="GO:0003677">
    <property type="term" value="F:DNA binding"/>
    <property type="evidence" value="ECO:0007669"/>
    <property type="project" value="UniProtKB-KW"/>
</dbReference>
<organism evidence="1 3">
    <name type="scientific">Bacteroides finegoldii</name>
    <dbReference type="NCBI Taxonomy" id="338188"/>
    <lineage>
        <taxon>Bacteria</taxon>
        <taxon>Pseudomonadati</taxon>
        <taxon>Bacteroidota</taxon>
        <taxon>Bacteroidia</taxon>
        <taxon>Bacteroidales</taxon>
        <taxon>Bacteroidaceae</taxon>
        <taxon>Bacteroides</taxon>
    </lineage>
</organism>
<accession>A0AB34BGT5</accession>
<name>A0AB34BGT5_9BACE</name>
<gene>
    <name evidence="2" type="ORF">F2Z09_22245</name>
    <name evidence="1" type="ORF">F2Z09_23150</name>
</gene>
<comment type="caution">
    <text evidence="1">The sequence shown here is derived from an EMBL/GenBank/DDBJ whole genome shotgun (WGS) entry which is preliminary data.</text>
</comment>
<sequence>MELLTRNNFEGWMQKLMERLDRQDELLLAMKAEGKQPTITE</sequence>
<reference evidence="1 3" key="1">
    <citation type="journal article" date="2019" name="Nat. Med.">
        <title>A library of human gut bacterial isolates paired with longitudinal multiomics data enables mechanistic microbiome research.</title>
        <authorList>
            <person name="Poyet M."/>
            <person name="Groussin M."/>
            <person name="Gibbons S.M."/>
            <person name="Avila-Pacheco J."/>
            <person name="Jiang X."/>
            <person name="Kearney S.M."/>
            <person name="Perrotta A.R."/>
            <person name="Berdy B."/>
            <person name="Zhao S."/>
            <person name="Lieberman T.D."/>
            <person name="Swanson P.K."/>
            <person name="Smith M."/>
            <person name="Roesemann S."/>
            <person name="Alexander J.E."/>
            <person name="Rich S.A."/>
            <person name="Livny J."/>
            <person name="Vlamakis H."/>
            <person name="Clish C."/>
            <person name="Bullock K."/>
            <person name="Deik A."/>
            <person name="Scott J."/>
            <person name="Pierce K.A."/>
            <person name="Xavier R.J."/>
            <person name="Alm E.J."/>
        </authorList>
    </citation>
    <scope>NUCLEOTIDE SEQUENCE [LARGE SCALE GENOMIC DNA]</scope>
    <source>
        <strain evidence="1 3">BIOML-A2</strain>
    </source>
</reference>
<evidence type="ECO:0000313" key="3">
    <source>
        <dbReference type="Proteomes" id="UP000440198"/>
    </source>
</evidence>
<dbReference type="EMBL" id="VWAG01000103">
    <property type="protein sequence ID" value="KAA5250327.1"/>
    <property type="molecule type" value="Genomic_DNA"/>
</dbReference>
<protein>
    <submittedName>
        <fullName evidence="1">DNA-binding protein</fullName>
    </submittedName>
</protein>
<feature type="non-terminal residue" evidence="1">
    <location>
        <position position="41"/>
    </location>
</feature>
<keyword evidence="1" id="KW-0238">DNA-binding</keyword>
<dbReference type="Proteomes" id="UP000440198">
    <property type="component" value="Unassembled WGS sequence"/>
</dbReference>